<keyword evidence="4 5" id="KW-0472">Membrane</keyword>
<proteinExistence type="predicted"/>
<organism evidence="6 7">
    <name type="scientific">Blyttiomyces helicus</name>
    <dbReference type="NCBI Taxonomy" id="388810"/>
    <lineage>
        <taxon>Eukaryota</taxon>
        <taxon>Fungi</taxon>
        <taxon>Fungi incertae sedis</taxon>
        <taxon>Chytridiomycota</taxon>
        <taxon>Chytridiomycota incertae sedis</taxon>
        <taxon>Chytridiomycetes</taxon>
        <taxon>Chytridiomycetes incertae sedis</taxon>
        <taxon>Blyttiomyces</taxon>
    </lineage>
</organism>
<keyword evidence="7" id="KW-1185">Reference proteome</keyword>
<evidence type="ECO:0000256" key="2">
    <source>
        <dbReference type="ARBA" id="ARBA00022692"/>
    </source>
</evidence>
<protein>
    <recommendedName>
        <fullName evidence="8">EamA domain-containing protein</fullName>
    </recommendedName>
</protein>
<sequence length="182" mass="19077">LVSRPEFIFGTPSGGHEEKTALESLAAGAALAGAILSAIAYCLVRKIGKRVHFMVHVTYFGFMSIIISGVGTLIGGAAIPVSDWTPVQWVILSGVGVAAFIAQCFLNAVRVVHADPNFHLPSQGLQIAPAGPATLMRNLDIVFAFVFGLYIFNEVPQVTSVIGALIILGATGAVAIIKSFKN</sequence>
<dbReference type="Proteomes" id="UP000269721">
    <property type="component" value="Unassembled WGS sequence"/>
</dbReference>
<evidence type="ECO:0000256" key="4">
    <source>
        <dbReference type="ARBA" id="ARBA00023136"/>
    </source>
</evidence>
<evidence type="ECO:0000256" key="5">
    <source>
        <dbReference type="SAM" id="Phobius"/>
    </source>
</evidence>
<feature type="transmembrane region" description="Helical" evidence="5">
    <location>
        <begin position="158"/>
        <end position="177"/>
    </location>
</feature>
<dbReference type="GO" id="GO:0016020">
    <property type="term" value="C:membrane"/>
    <property type="evidence" value="ECO:0007669"/>
    <property type="project" value="UniProtKB-SubCell"/>
</dbReference>
<keyword evidence="2 5" id="KW-0812">Transmembrane</keyword>
<feature type="transmembrane region" description="Helical" evidence="5">
    <location>
        <begin position="56"/>
        <end position="81"/>
    </location>
</feature>
<feature type="transmembrane region" description="Helical" evidence="5">
    <location>
        <begin position="130"/>
        <end position="152"/>
    </location>
</feature>
<dbReference type="EMBL" id="KZ998063">
    <property type="protein sequence ID" value="RKO86602.1"/>
    <property type="molecule type" value="Genomic_DNA"/>
</dbReference>
<evidence type="ECO:0000256" key="1">
    <source>
        <dbReference type="ARBA" id="ARBA00004141"/>
    </source>
</evidence>
<keyword evidence="3 5" id="KW-1133">Transmembrane helix</keyword>
<dbReference type="OrthoDB" id="306876at2759"/>
<dbReference type="AlphaFoldDB" id="A0A4P9W413"/>
<evidence type="ECO:0000313" key="6">
    <source>
        <dbReference type="EMBL" id="RKO86602.1"/>
    </source>
</evidence>
<gene>
    <name evidence="6" type="ORF">BDK51DRAFT_38498</name>
</gene>
<evidence type="ECO:0008006" key="8">
    <source>
        <dbReference type="Google" id="ProtNLM"/>
    </source>
</evidence>
<comment type="subcellular location">
    <subcellularLocation>
        <location evidence="1">Membrane</location>
        <topology evidence="1">Multi-pass membrane protein</topology>
    </subcellularLocation>
</comment>
<dbReference type="PANTHER" id="PTHR22911:SF6">
    <property type="entry name" value="SOLUTE CARRIER FAMILY 35 MEMBER G1"/>
    <property type="match status" value="1"/>
</dbReference>
<accession>A0A4P9W413</accession>
<evidence type="ECO:0000256" key="3">
    <source>
        <dbReference type="ARBA" id="ARBA00022989"/>
    </source>
</evidence>
<reference evidence="7" key="1">
    <citation type="journal article" date="2018" name="Nat. Microbiol.">
        <title>Leveraging single-cell genomics to expand the fungal tree of life.</title>
        <authorList>
            <person name="Ahrendt S.R."/>
            <person name="Quandt C.A."/>
            <person name="Ciobanu D."/>
            <person name="Clum A."/>
            <person name="Salamov A."/>
            <person name="Andreopoulos B."/>
            <person name="Cheng J.F."/>
            <person name="Woyke T."/>
            <person name="Pelin A."/>
            <person name="Henrissat B."/>
            <person name="Reynolds N.K."/>
            <person name="Benny G.L."/>
            <person name="Smith M.E."/>
            <person name="James T.Y."/>
            <person name="Grigoriev I.V."/>
        </authorList>
    </citation>
    <scope>NUCLEOTIDE SEQUENCE [LARGE SCALE GENOMIC DNA]</scope>
</reference>
<evidence type="ECO:0000313" key="7">
    <source>
        <dbReference type="Proteomes" id="UP000269721"/>
    </source>
</evidence>
<feature type="transmembrane region" description="Helical" evidence="5">
    <location>
        <begin position="87"/>
        <end position="109"/>
    </location>
</feature>
<feature type="transmembrane region" description="Helical" evidence="5">
    <location>
        <begin position="25"/>
        <end position="44"/>
    </location>
</feature>
<dbReference type="PANTHER" id="PTHR22911">
    <property type="entry name" value="ACYL-MALONYL CONDENSING ENZYME-RELATED"/>
    <property type="match status" value="1"/>
</dbReference>
<name>A0A4P9W413_9FUNG</name>
<feature type="non-terminal residue" evidence="6">
    <location>
        <position position="1"/>
    </location>
</feature>